<dbReference type="AlphaFoldDB" id="A0A927EW12"/>
<gene>
    <name evidence="3" type="ORF">IF129_02255</name>
</gene>
<keyword evidence="2" id="KW-0812">Transmembrane</keyword>
<feature type="transmembrane region" description="Helical" evidence="2">
    <location>
        <begin position="239"/>
        <end position="256"/>
    </location>
</feature>
<keyword evidence="2" id="KW-1133">Transmembrane helix</keyword>
<protein>
    <recommendedName>
        <fullName evidence="5">DNA-directed RNA polymerase specialized sigma24 family protein</fullName>
    </recommendedName>
</protein>
<evidence type="ECO:0000256" key="2">
    <source>
        <dbReference type="SAM" id="Phobius"/>
    </source>
</evidence>
<evidence type="ECO:0008006" key="5">
    <source>
        <dbReference type="Google" id="ProtNLM"/>
    </source>
</evidence>
<dbReference type="Proteomes" id="UP000632289">
    <property type="component" value="Unassembled WGS sequence"/>
</dbReference>
<name>A0A927EW12_9ACTN</name>
<proteinExistence type="predicted"/>
<sequence length="667" mass="69058">MNVALKDATSSPSPSAGPVDVERAEAALVEHYPRLVRLGYLLLPPALGRHRRSLTAHALAQSALPRGRVAKEKPPLPAQRGSGPASASAGGVDTEYAYLRMRVVRGALAAPRPPRLGRWELGWLPRRRPLLPQVAGLRLFPGAGGADEVALEQALSAVSGPGRAAFVLRGLEGLGDGDVVRLLDAAGVAAPEEALTEANGVRVPAGSRDRPLLESPEFDACSLQARPTDLMRRRQHGRAALVAAVALGVCGILLGVPGDGWGRDGAAAPLYARNLSAELALDPAKLTRVEPAAWRDASRSDHAVWPTRGELAEDRELLRRALAVWARPGEGVAVTATPGTAPGPAAGPPQLLYAGVVDGASVVLLHDGLRVVRYAEPRDGTEGPVALDFARTDAASDASAGAVLLTRSDGNARYLMAPWVTGLAVTDLLNPGDTGTPVKRRADGVTEPVTSPPLGQQTCTAWSALRVSSAGREDPYLVTDLGEITPAHLTYGEPGAAPKDPLSADAEAALARTACQLSSVATAGVRTVNTWAFATQELPEDNGTGRWVCARAETWRGTGSRASVQFLPPADDPATPGAVTVRVEDRPACGPREPRVLSGVLWKAAGGTWYLLAAGSSEVTSITASGDVEASAEGRLLAAEATQGAKADVTASLEGGGELKPLAGEAP</sequence>
<evidence type="ECO:0000313" key="3">
    <source>
        <dbReference type="EMBL" id="MBD3930398.1"/>
    </source>
</evidence>
<keyword evidence="4" id="KW-1185">Reference proteome</keyword>
<feature type="region of interest" description="Disordered" evidence="1">
    <location>
        <begin position="65"/>
        <end position="90"/>
    </location>
</feature>
<keyword evidence="2" id="KW-0472">Membrane</keyword>
<organism evidence="3 4">
    <name type="scientific">Streptomyces chumphonensis</name>
    <dbReference type="NCBI Taxonomy" id="1214925"/>
    <lineage>
        <taxon>Bacteria</taxon>
        <taxon>Bacillati</taxon>
        <taxon>Actinomycetota</taxon>
        <taxon>Actinomycetes</taxon>
        <taxon>Kitasatosporales</taxon>
        <taxon>Streptomycetaceae</taxon>
        <taxon>Streptomyces</taxon>
    </lineage>
</organism>
<evidence type="ECO:0000256" key="1">
    <source>
        <dbReference type="SAM" id="MobiDB-lite"/>
    </source>
</evidence>
<evidence type="ECO:0000313" key="4">
    <source>
        <dbReference type="Proteomes" id="UP000632289"/>
    </source>
</evidence>
<dbReference type="EMBL" id="JACXYU010000001">
    <property type="protein sequence ID" value="MBD3930398.1"/>
    <property type="molecule type" value="Genomic_DNA"/>
</dbReference>
<accession>A0A927EW12</accession>
<feature type="region of interest" description="Disordered" evidence="1">
    <location>
        <begin position="434"/>
        <end position="456"/>
    </location>
</feature>
<feature type="compositionally biased region" description="Low complexity" evidence="1">
    <location>
        <begin position="81"/>
        <end position="90"/>
    </location>
</feature>
<comment type="caution">
    <text evidence="3">The sequence shown here is derived from an EMBL/GenBank/DDBJ whole genome shotgun (WGS) entry which is preliminary data.</text>
</comment>
<reference evidence="3" key="1">
    <citation type="submission" date="2020-09" db="EMBL/GenBank/DDBJ databases">
        <title>Secondary metabolite and genome analysis of marine Streptomyces chumphonensis KK1-2T.</title>
        <authorList>
            <person name="Phongsopitanun W."/>
            <person name="Kanchanasin P."/>
            <person name="Pittayakhajonwut P."/>
            <person name="Suwanborirux K."/>
            <person name="Tanasupawat S."/>
        </authorList>
    </citation>
    <scope>NUCLEOTIDE SEQUENCE</scope>
    <source>
        <strain evidence="3">KK1-2</strain>
    </source>
</reference>